<dbReference type="RefSeq" id="WP_145246838.1">
    <property type="nucleotide sequence ID" value="NZ_CP036278.1"/>
</dbReference>
<dbReference type="PANTHER" id="PTHR37422:SF13">
    <property type="entry name" value="LIPOPOLYSACCHARIDE BIOSYNTHESIS PROTEIN PA4999-RELATED"/>
    <property type="match status" value="1"/>
</dbReference>
<dbReference type="Proteomes" id="UP000315750">
    <property type="component" value="Chromosome"/>
</dbReference>
<dbReference type="AlphaFoldDB" id="A0A518AMX9"/>
<evidence type="ECO:0000256" key="5">
    <source>
        <dbReference type="SAM" id="Phobius"/>
    </source>
</evidence>
<evidence type="ECO:0000256" key="4">
    <source>
        <dbReference type="ARBA" id="ARBA00023136"/>
    </source>
</evidence>
<keyword evidence="3 5" id="KW-1133">Transmembrane helix</keyword>
<accession>A0A518AMX9</accession>
<feature type="transmembrane region" description="Helical" evidence="5">
    <location>
        <begin position="102"/>
        <end position="119"/>
    </location>
</feature>
<dbReference type="Pfam" id="PF04932">
    <property type="entry name" value="Wzy_C"/>
    <property type="match status" value="1"/>
</dbReference>
<evidence type="ECO:0000256" key="1">
    <source>
        <dbReference type="ARBA" id="ARBA00004141"/>
    </source>
</evidence>
<dbReference type="PANTHER" id="PTHR37422">
    <property type="entry name" value="TEICHURONIC ACID BIOSYNTHESIS PROTEIN TUAE"/>
    <property type="match status" value="1"/>
</dbReference>
<gene>
    <name evidence="7" type="ORF">Pan181_22830</name>
</gene>
<evidence type="ECO:0000256" key="2">
    <source>
        <dbReference type="ARBA" id="ARBA00022692"/>
    </source>
</evidence>
<feature type="domain" description="O-antigen ligase-related" evidence="6">
    <location>
        <begin position="222"/>
        <end position="368"/>
    </location>
</feature>
<dbReference type="OrthoDB" id="4391260at2"/>
<feature type="transmembrane region" description="Helical" evidence="5">
    <location>
        <begin position="20"/>
        <end position="37"/>
    </location>
</feature>
<dbReference type="InterPro" id="IPR007016">
    <property type="entry name" value="O-antigen_ligase-rel_domated"/>
</dbReference>
<keyword evidence="8" id="KW-1185">Reference proteome</keyword>
<dbReference type="InterPro" id="IPR051533">
    <property type="entry name" value="WaaL-like"/>
</dbReference>
<feature type="transmembrane region" description="Helical" evidence="5">
    <location>
        <begin position="363"/>
        <end position="383"/>
    </location>
</feature>
<keyword evidence="7" id="KW-0436">Ligase</keyword>
<proteinExistence type="predicted"/>
<sequence length="447" mass="48492">MVGSVQRVDTLIVSRSVSEWPYGLALLLAITVVGIYHNQDAVGLDIYDFDVTTQYLEEQADSDNQVQVGTQQKKICFLMLVAIAGYLSFVRQPAKAYHPNRLVWVAAACLLWAGGSILWSTEPQLTVRELVRLYVMVLTAFGLARCFSANQLMFVVLAICSCSIFTALATEAAAGVLKPWQGDYRLQGGMHANMVAIHAAIMALAAMGMMRVVKHKSWCWVLLLVALASLWLTKSRSAAGVFLVAAAIQWSLHLDTKRAIGYWAWMSTIVALMLFVLAAGGSQLQRAFGGAAAMGRSEGLGSLTGRIPLWQSVSDDIAKRPITGYGYKAFWTGERRMDIFDEIDWSPTDAHSIYFNSMLEQGFVGLLLNLALVVAALVILVRARHETGVAGYALFATLIAFALMHGLTETGCSEARIGGLCIGMGVFLASGYHKPHITGARASKVSG</sequence>
<keyword evidence="2 5" id="KW-0812">Transmembrane</keyword>
<dbReference type="EMBL" id="CP036278">
    <property type="protein sequence ID" value="QDU56080.1"/>
    <property type="molecule type" value="Genomic_DNA"/>
</dbReference>
<organism evidence="7 8">
    <name type="scientific">Aeoliella mucimassa</name>
    <dbReference type="NCBI Taxonomy" id="2527972"/>
    <lineage>
        <taxon>Bacteria</taxon>
        <taxon>Pseudomonadati</taxon>
        <taxon>Planctomycetota</taxon>
        <taxon>Planctomycetia</taxon>
        <taxon>Pirellulales</taxon>
        <taxon>Lacipirellulaceae</taxon>
        <taxon>Aeoliella</taxon>
    </lineage>
</organism>
<dbReference type="KEGG" id="amuc:Pan181_22830"/>
<reference evidence="7 8" key="1">
    <citation type="submission" date="2019-02" db="EMBL/GenBank/DDBJ databases">
        <title>Deep-cultivation of Planctomycetes and their phenomic and genomic characterization uncovers novel biology.</title>
        <authorList>
            <person name="Wiegand S."/>
            <person name="Jogler M."/>
            <person name="Boedeker C."/>
            <person name="Pinto D."/>
            <person name="Vollmers J."/>
            <person name="Rivas-Marin E."/>
            <person name="Kohn T."/>
            <person name="Peeters S.H."/>
            <person name="Heuer A."/>
            <person name="Rast P."/>
            <person name="Oberbeckmann S."/>
            <person name="Bunk B."/>
            <person name="Jeske O."/>
            <person name="Meyerdierks A."/>
            <person name="Storesund J.E."/>
            <person name="Kallscheuer N."/>
            <person name="Luecker S."/>
            <person name="Lage O.M."/>
            <person name="Pohl T."/>
            <person name="Merkel B.J."/>
            <person name="Hornburger P."/>
            <person name="Mueller R.-W."/>
            <person name="Bruemmer F."/>
            <person name="Labrenz M."/>
            <person name="Spormann A.M."/>
            <person name="Op den Camp H."/>
            <person name="Overmann J."/>
            <person name="Amann R."/>
            <person name="Jetten M.S.M."/>
            <person name="Mascher T."/>
            <person name="Medema M.H."/>
            <person name="Devos D.P."/>
            <person name="Kaster A.-K."/>
            <person name="Ovreas L."/>
            <person name="Rohde M."/>
            <person name="Galperin M.Y."/>
            <person name="Jogler C."/>
        </authorList>
    </citation>
    <scope>NUCLEOTIDE SEQUENCE [LARGE SCALE GENOMIC DNA]</scope>
    <source>
        <strain evidence="7 8">Pan181</strain>
    </source>
</reference>
<keyword evidence="4 5" id="KW-0472">Membrane</keyword>
<evidence type="ECO:0000313" key="8">
    <source>
        <dbReference type="Proteomes" id="UP000315750"/>
    </source>
</evidence>
<feature type="transmembrane region" description="Helical" evidence="5">
    <location>
        <begin position="389"/>
        <end position="407"/>
    </location>
</feature>
<protein>
    <submittedName>
        <fullName evidence="7">O-Antigen ligase</fullName>
    </submittedName>
</protein>
<name>A0A518AMX9_9BACT</name>
<evidence type="ECO:0000259" key="6">
    <source>
        <dbReference type="Pfam" id="PF04932"/>
    </source>
</evidence>
<feature type="transmembrane region" description="Helical" evidence="5">
    <location>
        <begin position="194"/>
        <end position="213"/>
    </location>
</feature>
<feature type="transmembrane region" description="Helical" evidence="5">
    <location>
        <begin position="154"/>
        <end position="174"/>
    </location>
</feature>
<evidence type="ECO:0000313" key="7">
    <source>
        <dbReference type="EMBL" id="QDU56080.1"/>
    </source>
</evidence>
<dbReference type="GO" id="GO:0016874">
    <property type="term" value="F:ligase activity"/>
    <property type="evidence" value="ECO:0007669"/>
    <property type="project" value="UniProtKB-KW"/>
</dbReference>
<comment type="subcellular location">
    <subcellularLocation>
        <location evidence="1">Membrane</location>
        <topology evidence="1">Multi-pass membrane protein</topology>
    </subcellularLocation>
</comment>
<evidence type="ECO:0000256" key="3">
    <source>
        <dbReference type="ARBA" id="ARBA00022989"/>
    </source>
</evidence>
<dbReference type="GO" id="GO:0016020">
    <property type="term" value="C:membrane"/>
    <property type="evidence" value="ECO:0007669"/>
    <property type="project" value="UniProtKB-SubCell"/>
</dbReference>
<feature type="transmembrane region" description="Helical" evidence="5">
    <location>
        <begin position="72"/>
        <end position="90"/>
    </location>
</feature>
<feature type="transmembrane region" description="Helical" evidence="5">
    <location>
        <begin position="220"/>
        <end position="248"/>
    </location>
</feature>
<feature type="transmembrane region" description="Helical" evidence="5">
    <location>
        <begin position="260"/>
        <end position="279"/>
    </location>
</feature>
<feature type="transmembrane region" description="Helical" evidence="5">
    <location>
        <begin position="131"/>
        <end position="147"/>
    </location>
</feature>